<evidence type="ECO:0000313" key="2">
    <source>
        <dbReference type="EMBL" id="KAG8224752.1"/>
    </source>
</evidence>
<accession>A0A8K0NWY7</accession>
<dbReference type="CDD" id="cd04301">
    <property type="entry name" value="NAT_SF"/>
    <property type="match status" value="1"/>
</dbReference>
<organism evidence="2 3">
    <name type="scientific">Ladona fulva</name>
    <name type="common">Scarce chaser dragonfly</name>
    <name type="synonym">Libellula fulva</name>
    <dbReference type="NCBI Taxonomy" id="123851"/>
    <lineage>
        <taxon>Eukaryota</taxon>
        <taxon>Metazoa</taxon>
        <taxon>Ecdysozoa</taxon>
        <taxon>Arthropoda</taxon>
        <taxon>Hexapoda</taxon>
        <taxon>Insecta</taxon>
        <taxon>Pterygota</taxon>
        <taxon>Palaeoptera</taxon>
        <taxon>Odonata</taxon>
        <taxon>Epiprocta</taxon>
        <taxon>Anisoptera</taxon>
        <taxon>Libelluloidea</taxon>
        <taxon>Libellulidae</taxon>
        <taxon>Ladona</taxon>
    </lineage>
</organism>
<evidence type="ECO:0000313" key="3">
    <source>
        <dbReference type="Proteomes" id="UP000792457"/>
    </source>
</evidence>
<sequence length="272" mass="29768">MVPESILSEVVTCATQAVGSTKPAKTIFENDDFTVELIDSIEYLKEALSIMREGFYPDESICKGVRLGEDLSASDVKFPADPAQVRLSGVQGVKELEALTLETAKDGISLVAIDKRTGKVAGAAFNKIQRALGDGEKGFFESFRDSHCKSISAIALIDSMIEVDSRFDVIEHYKVKCALEVMFLATRPEFRKRGVGVLLMWGAFEAAKIRGIPLVVALMTSIFTQKIGRKVGMDELSEVKNEELSFLGEPLPVIQGLHKSTILMTKKISTSN</sequence>
<dbReference type="OrthoDB" id="8191594at2759"/>
<dbReference type="GO" id="GO:0008080">
    <property type="term" value="F:N-acetyltransferase activity"/>
    <property type="evidence" value="ECO:0007669"/>
    <property type="project" value="TreeGrafter"/>
</dbReference>
<dbReference type="AlphaFoldDB" id="A0A8K0NWY7"/>
<reference evidence="2" key="1">
    <citation type="submission" date="2013-04" db="EMBL/GenBank/DDBJ databases">
        <authorList>
            <person name="Qu J."/>
            <person name="Murali S.C."/>
            <person name="Bandaranaike D."/>
            <person name="Bellair M."/>
            <person name="Blankenburg K."/>
            <person name="Chao H."/>
            <person name="Dinh H."/>
            <person name="Doddapaneni H."/>
            <person name="Downs B."/>
            <person name="Dugan-Rocha S."/>
            <person name="Elkadiri S."/>
            <person name="Gnanaolivu R.D."/>
            <person name="Hernandez B."/>
            <person name="Javaid M."/>
            <person name="Jayaseelan J.C."/>
            <person name="Lee S."/>
            <person name="Li M."/>
            <person name="Ming W."/>
            <person name="Munidasa M."/>
            <person name="Muniz J."/>
            <person name="Nguyen L."/>
            <person name="Ongeri F."/>
            <person name="Osuji N."/>
            <person name="Pu L.-L."/>
            <person name="Puazo M."/>
            <person name="Qu C."/>
            <person name="Quiroz J."/>
            <person name="Raj R."/>
            <person name="Weissenberger G."/>
            <person name="Xin Y."/>
            <person name="Zou X."/>
            <person name="Han Y."/>
            <person name="Richards S."/>
            <person name="Worley K."/>
            <person name="Muzny D."/>
            <person name="Gibbs R."/>
        </authorList>
    </citation>
    <scope>NUCLEOTIDE SEQUENCE</scope>
    <source>
        <strain evidence="2">Sampled in the wild</strain>
    </source>
</reference>
<evidence type="ECO:0000259" key="1">
    <source>
        <dbReference type="PROSITE" id="PS51186"/>
    </source>
</evidence>
<dbReference type="Gene3D" id="3.40.630.30">
    <property type="match status" value="1"/>
</dbReference>
<dbReference type="InterPro" id="IPR016181">
    <property type="entry name" value="Acyl_CoA_acyltransferase"/>
</dbReference>
<gene>
    <name evidence="2" type="ORF">J437_LFUL005321</name>
</gene>
<dbReference type="PROSITE" id="PS51186">
    <property type="entry name" value="GNAT"/>
    <property type="match status" value="1"/>
</dbReference>
<name>A0A8K0NWY7_LADFU</name>
<dbReference type="SUPFAM" id="SSF55729">
    <property type="entry name" value="Acyl-CoA N-acyltransferases (Nat)"/>
    <property type="match status" value="1"/>
</dbReference>
<dbReference type="PANTHER" id="PTHR20905">
    <property type="entry name" value="N-ACETYLTRANSFERASE-RELATED"/>
    <property type="match status" value="1"/>
</dbReference>
<dbReference type="PANTHER" id="PTHR20905:SF28">
    <property type="entry name" value="GH28833P-RELATED"/>
    <property type="match status" value="1"/>
</dbReference>
<reference evidence="2" key="2">
    <citation type="submission" date="2017-10" db="EMBL/GenBank/DDBJ databases">
        <title>Ladona fulva Genome sequencing and assembly.</title>
        <authorList>
            <person name="Murali S."/>
            <person name="Richards S."/>
            <person name="Bandaranaike D."/>
            <person name="Bellair M."/>
            <person name="Blankenburg K."/>
            <person name="Chao H."/>
            <person name="Dinh H."/>
            <person name="Doddapaneni H."/>
            <person name="Dugan-Rocha S."/>
            <person name="Elkadiri S."/>
            <person name="Gnanaolivu R."/>
            <person name="Hernandez B."/>
            <person name="Skinner E."/>
            <person name="Javaid M."/>
            <person name="Lee S."/>
            <person name="Li M."/>
            <person name="Ming W."/>
            <person name="Munidasa M."/>
            <person name="Muniz J."/>
            <person name="Nguyen L."/>
            <person name="Hughes D."/>
            <person name="Osuji N."/>
            <person name="Pu L.-L."/>
            <person name="Puazo M."/>
            <person name="Qu C."/>
            <person name="Quiroz J."/>
            <person name="Raj R."/>
            <person name="Weissenberger G."/>
            <person name="Xin Y."/>
            <person name="Zou X."/>
            <person name="Han Y."/>
            <person name="Worley K."/>
            <person name="Muzny D."/>
            <person name="Gibbs R."/>
        </authorList>
    </citation>
    <scope>NUCLEOTIDE SEQUENCE</scope>
    <source>
        <strain evidence="2">Sampled in the wild</strain>
    </source>
</reference>
<protein>
    <recommendedName>
        <fullName evidence="1">N-acetyltransferase domain-containing protein</fullName>
    </recommendedName>
</protein>
<comment type="caution">
    <text evidence="2">The sequence shown here is derived from an EMBL/GenBank/DDBJ whole genome shotgun (WGS) entry which is preliminary data.</text>
</comment>
<feature type="domain" description="N-acetyltransferase" evidence="1">
    <location>
        <begin position="111"/>
        <end position="269"/>
    </location>
</feature>
<proteinExistence type="predicted"/>
<dbReference type="Proteomes" id="UP000792457">
    <property type="component" value="Unassembled WGS sequence"/>
</dbReference>
<dbReference type="EMBL" id="KZ308211">
    <property type="protein sequence ID" value="KAG8224752.1"/>
    <property type="molecule type" value="Genomic_DNA"/>
</dbReference>
<keyword evidence="3" id="KW-1185">Reference proteome</keyword>
<dbReference type="InterPro" id="IPR000182">
    <property type="entry name" value="GNAT_dom"/>
</dbReference>